<dbReference type="RefSeq" id="WP_182207014.1">
    <property type="nucleotide sequence ID" value="NZ_JACGLT010000025.1"/>
</dbReference>
<dbReference type="SUPFAM" id="SSF52058">
    <property type="entry name" value="L domain-like"/>
    <property type="match status" value="4"/>
</dbReference>
<sequence length="961" mass="102780">MPKIVIRLFFYLIPCFIYAQCPVGDVRLINQNDVDNYISSFGTCEVINGSLIIMGDSAIDISGITAIKRIEGSLIIDSKMTSIANFSNLEFVGGNFKIDHNDVIETIEGINKLHTVNGDFLITQNYTSLKTITGFNSLEKIGGNFQISENHSLEMIAAFDNLITVGGWFLIRRADKMQRLNGFNKLMKIGAGHDASSMTGALTIVDNHALIGIDGFNALIEMGLEMQVTNNRNLLRVKGFTNLQKVGSLIFRANSLLVEIPIFNSLMTISGRLEISNSKLVDIVGFNNLQSLDWYLNFSQNSELVIITGFANLNKINGQFSITSNPVLKSLIGFKNLVETSGINIAYNVSIENLKGLENLFTVGVIGGTGVSIRWNDSLSDCTAICNLLSNGTVSGEIYIANNPSACSSEQEVRAECSPAGGDGRLAICLTSSPVDLFDSLTGAPDLGGVWTPVLLSGNGLFNPLVDHAGVYTYTITTGVGTSESSEVTVTIDNVPNAGGDENLTVCSNITSVDLFESLLGTPDKGGVWKPNLTDGNGLFNPAFDAAGIYTYTVTNSCGTATSKITVAVDVFPDAGENGSLDICIADNSVDLFNRLMGTPDIGGIWTPQLASGTGVFDPSKDRAGIYTYTLSGGVCGSVTSEVSVAVNTLPNAGQNGTLDLCMNSSSVNLFDSLGGSPDMGGVWSPTLSSGTGVFNPSVDASGVYFYTVTNGVCGTSAAKVNVLVDALSNAGEDGRLEICRNGNSVDLFAILSGTPDTGGVWSPSLSSGTGVFDPKIDTGGAYTYAVANGCGVVISKVMVDVINFTPISDYDIKIKEFSGNNSLEIIVNSNADYQYSLDGLQYQNSPIFDHLSGGDYTIYVREINGCGILQEAVTILDFPKFFTPNNDGFHDVWTLKGSTTRVYDLYIHDRYGKLLKQIRTSGKADWDGTYRGENLPSDDYWFKVVFEDGVVKSGHFSLKR</sequence>
<dbReference type="InterPro" id="IPR000494">
    <property type="entry name" value="Rcpt_L-dom"/>
</dbReference>
<dbReference type="Pfam" id="PF13585">
    <property type="entry name" value="CHU_C"/>
    <property type="match status" value="1"/>
</dbReference>
<reference evidence="7 8" key="1">
    <citation type="submission" date="2020-07" db="EMBL/GenBank/DDBJ databases">
        <title>Bacterium isolated from marine sediment.</title>
        <authorList>
            <person name="Shang D."/>
        </authorList>
    </citation>
    <scope>NUCLEOTIDE SEQUENCE [LARGE SCALE GENOMIC DNA]</scope>
    <source>
        <strain evidence="7 8">F6074</strain>
    </source>
</reference>
<evidence type="ECO:0000256" key="1">
    <source>
        <dbReference type="ARBA" id="ARBA00004191"/>
    </source>
</evidence>
<keyword evidence="3" id="KW-0964">Secreted</keyword>
<dbReference type="Proteomes" id="UP000541857">
    <property type="component" value="Unassembled WGS sequence"/>
</dbReference>
<evidence type="ECO:0000256" key="2">
    <source>
        <dbReference type="ARBA" id="ARBA00022512"/>
    </source>
</evidence>
<dbReference type="NCBIfam" id="TIGR04131">
    <property type="entry name" value="Bac_Flav_CTERM"/>
    <property type="match status" value="1"/>
</dbReference>
<dbReference type="GO" id="GO:0030313">
    <property type="term" value="C:cell envelope"/>
    <property type="evidence" value="ECO:0007669"/>
    <property type="project" value="UniProtKB-SubCell"/>
</dbReference>
<comment type="subcellular location">
    <subcellularLocation>
        <location evidence="1">Secreted</location>
        <location evidence="1">Cell wall</location>
    </subcellularLocation>
</comment>
<evidence type="ECO:0000313" key="7">
    <source>
        <dbReference type="EMBL" id="MBA6154757.1"/>
    </source>
</evidence>
<evidence type="ECO:0000259" key="6">
    <source>
        <dbReference type="Pfam" id="PF01030"/>
    </source>
</evidence>
<evidence type="ECO:0000313" key="8">
    <source>
        <dbReference type="Proteomes" id="UP000541857"/>
    </source>
</evidence>
<evidence type="ECO:0000256" key="3">
    <source>
        <dbReference type="ARBA" id="ARBA00022525"/>
    </source>
</evidence>
<name>A0A7W2M8W7_9FLAO</name>
<dbReference type="Pfam" id="PF01030">
    <property type="entry name" value="Recep_L_domain"/>
    <property type="match status" value="1"/>
</dbReference>
<keyword evidence="2" id="KW-0134">Cell wall</keyword>
<dbReference type="Gene3D" id="3.80.20.20">
    <property type="entry name" value="Receptor L-domain"/>
    <property type="match status" value="3"/>
</dbReference>
<comment type="caution">
    <text evidence="7">The sequence shown here is derived from an EMBL/GenBank/DDBJ whole genome shotgun (WGS) entry which is preliminary data.</text>
</comment>
<dbReference type="InterPro" id="IPR051648">
    <property type="entry name" value="CWI-Assembly_Regulator"/>
</dbReference>
<dbReference type="PANTHER" id="PTHR31018:SF3">
    <property type="entry name" value="RECEPTOR PROTEIN-TYROSINE KINASE"/>
    <property type="match status" value="1"/>
</dbReference>
<dbReference type="InterPro" id="IPR026341">
    <property type="entry name" value="T9SS_type_B"/>
</dbReference>
<keyword evidence="8" id="KW-1185">Reference proteome</keyword>
<accession>A0A7W2M8W7</accession>
<gene>
    <name evidence="7" type="ORF">H3Z82_18710</name>
</gene>
<dbReference type="PANTHER" id="PTHR31018">
    <property type="entry name" value="SPORULATION-SPECIFIC PROTEIN-RELATED"/>
    <property type="match status" value="1"/>
</dbReference>
<evidence type="ECO:0000256" key="5">
    <source>
        <dbReference type="ARBA" id="ARBA00023180"/>
    </source>
</evidence>
<proteinExistence type="predicted"/>
<organism evidence="7 8">
    <name type="scientific">Gelidibacter maritimus</name>
    <dbReference type="NCBI Taxonomy" id="2761487"/>
    <lineage>
        <taxon>Bacteria</taxon>
        <taxon>Pseudomonadati</taxon>
        <taxon>Bacteroidota</taxon>
        <taxon>Flavobacteriia</taxon>
        <taxon>Flavobacteriales</taxon>
        <taxon>Flavobacteriaceae</taxon>
        <taxon>Gelidibacter</taxon>
    </lineage>
</organism>
<protein>
    <submittedName>
        <fullName evidence="7">T9SS type B sorting domain-containing protein</fullName>
    </submittedName>
</protein>
<keyword evidence="5" id="KW-0325">Glycoprotein</keyword>
<dbReference type="EMBL" id="JACGLT010000025">
    <property type="protein sequence ID" value="MBA6154757.1"/>
    <property type="molecule type" value="Genomic_DNA"/>
</dbReference>
<keyword evidence="4" id="KW-0732">Signal</keyword>
<dbReference type="InterPro" id="IPR036941">
    <property type="entry name" value="Rcpt_L-dom_sf"/>
</dbReference>
<feature type="domain" description="Receptor L-domain" evidence="6">
    <location>
        <begin position="44"/>
        <end position="99"/>
    </location>
</feature>
<evidence type="ECO:0000256" key="4">
    <source>
        <dbReference type="ARBA" id="ARBA00022729"/>
    </source>
</evidence>
<dbReference type="AlphaFoldDB" id="A0A7W2M8W7"/>